<dbReference type="KEGG" id="taa:NMY3_01236"/>
<proteinExistence type="predicted"/>
<dbReference type="Proteomes" id="UP000058925">
    <property type="component" value="Chromosome"/>
</dbReference>
<evidence type="ECO:0000313" key="1">
    <source>
        <dbReference type="EMBL" id="ALI35440.1"/>
    </source>
</evidence>
<accession>A0A654LX96</accession>
<dbReference type="OrthoDB" id="379997at2157"/>
<evidence type="ECO:0000313" key="2">
    <source>
        <dbReference type="Proteomes" id="UP000058925"/>
    </source>
</evidence>
<protein>
    <submittedName>
        <fullName evidence="1">Uncharacterized protein</fullName>
    </submittedName>
</protein>
<reference evidence="2" key="1">
    <citation type="submission" date="2015-10" db="EMBL/GenBank/DDBJ databases">
        <title>Niche specialization of a soil ammonia-oxidizing archaeon, Candidatus Nitrosocosmicus oleophilus.</title>
        <authorList>
            <person name="Jung M.-Y."/>
            <person name="Rhee S.-K."/>
        </authorList>
    </citation>
    <scope>NUCLEOTIDE SEQUENCE [LARGE SCALE GENOMIC DNA]</scope>
    <source>
        <strain evidence="2">MY3</strain>
    </source>
</reference>
<dbReference type="AlphaFoldDB" id="A0A654LX96"/>
<organism evidence="1 2">
    <name type="scientific">Candidatus Nitrosocosmicus oleophilus</name>
    <dbReference type="NCBI Taxonomy" id="1353260"/>
    <lineage>
        <taxon>Archaea</taxon>
        <taxon>Nitrososphaerota</taxon>
        <taxon>Nitrososphaeria</taxon>
        <taxon>Nitrososphaerales</taxon>
        <taxon>Nitrososphaeraceae</taxon>
        <taxon>Candidatus Nitrosocosmicus</taxon>
    </lineage>
</organism>
<dbReference type="EMBL" id="CP012850">
    <property type="protein sequence ID" value="ALI35440.1"/>
    <property type="molecule type" value="Genomic_DNA"/>
</dbReference>
<name>A0A654LX96_9ARCH</name>
<gene>
    <name evidence="1" type="ORF">NMY3_01236</name>
</gene>
<dbReference type="RefSeq" id="WP_196817906.1">
    <property type="nucleotide sequence ID" value="NZ_CP012850.1"/>
</dbReference>
<keyword evidence="2" id="KW-1185">Reference proteome</keyword>
<sequence>MHLTSLSRRKPFYHHPLVLLSMTNEIGKDNKLGLNNHSKNMEQSLKVESNLDKEQMEVRQRAFNQSPEYKKREMVFGQIQKINNRLSDLEGKVDEILTILKADK</sequence>
<dbReference type="GeneID" id="60421316"/>